<evidence type="ECO:0000313" key="2">
    <source>
        <dbReference type="Proteomes" id="UP001152795"/>
    </source>
</evidence>
<protein>
    <submittedName>
        <fullName evidence="1">Uncharacterized protein</fullName>
    </submittedName>
</protein>
<dbReference type="OrthoDB" id="5990125at2759"/>
<dbReference type="AlphaFoldDB" id="A0A6S7L0R4"/>
<dbReference type="InterPro" id="IPR000477">
    <property type="entry name" value="RT_dom"/>
</dbReference>
<reference evidence="1" key="1">
    <citation type="submission" date="2020-04" db="EMBL/GenBank/DDBJ databases">
        <authorList>
            <person name="Alioto T."/>
            <person name="Alioto T."/>
            <person name="Gomez Garrido J."/>
        </authorList>
    </citation>
    <scope>NUCLEOTIDE SEQUENCE</scope>
    <source>
        <strain evidence="1">A484AB</strain>
    </source>
</reference>
<dbReference type="CDD" id="cd01650">
    <property type="entry name" value="RT_nLTR_like"/>
    <property type="match status" value="1"/>
</dbReference>
<sequence length="579" mass="66268">DFNLPSVKWSSDQKTPIHIGGPAENEIFCDLVDDNFLLQYILGPTHTAGNKLDLLMCNSPEIVGDVSVLHPETCGFPTDHYIVEFDVKLKFKRAKPIKRRVFDYGKGNFDELRNFLTRYPINVTPTDSINDDWEQWKDTFLTTVRRYIPMRTVKDKNSPPWIDKEVRQLIRKKYKVLKQYRRNKSADRKRKLRSVTQQIKYLIRSKHRGYLAKIKSSFCDNPKLFWSYHKSILHHRTGQSNEITYNGFTAKTAKEKADLFNTYFSSVFRPSSTTCNQTPRTESKENISEITIDVDEVAQFLRALDTSKACGPDGIPARLLQVCALEIAPSISQHGFLRRRSCVNQLLSVLHAIGQSLDKNVQTDVIYLDFAKTFDSVDHQILLHKLASYGVSGHLYEWFADYLSGRRQRVVIDGATSNWVPVTSGVPQGSLLGPILFVKFINDLPDILPDETLAALYADDTKLYKSITSVGDCESLQQALTDLDCWSRDNNLNFNESKCLVLTITRKKTPLTYAYHMGSKELTRVNKEKDLGVFINYNLSWDDHVHTITAKGNKMLGMLKRTCPLLTNTAVRRTLYCHS</sequence>
<proteinExistence type="predicted"/>
<organism evidence="1 2">
    <name type="scientific">Paramuricea clavata</name>
    <name type="common">Red gorgonian</name>
    <name type="synonym">Violescent sea-whip</name>
    <dbReference type="NCBI Taxonomy" id="317549"/>
    <lineage>
        <taxon>Eukaryota</taxon>
        <taxon>Metazoa</taxon>
        <taxon>Cnidaria</taxon>
        <taxon>Anthozoa</taxon>
        <taxon>Octocorallia</taxon>
        <taxon>Malacalcyonacea</taxon>
        <taxon>Plexauridae</taxon>
        <taxon>Paramuricea</taxon>
    </lineage>
</organism>
<dbReference type="Proteomes" id="UP001152795">
    <property type="component" value="Unassembled WGS sequence"/>
</dbReference>
<gene>
    <name evidence="1" type="ORF">PACLA_8A067943</name>
</gene>
<dbReference type="Pfam" id="PF00078">
    <property type="entry name" value="RVT_1"/>
    <property type="match status" value="1"/>
</dbReference>
<dbReference type="PANTHER" id="PTHR33332">
    <property type="entry name" value="REVERSE TRANSCRIPTASE DOMAIN-CONTAINING PROTEIN"/>
    <property type="match status" value="1"/>
</dbReference>
<evidence type="ECO:0000313" key="1">
    <source>
        <dbReference type="EMBL" id="CAB4033333.1"/>
    </source>
</evidence>
<keyword evidence="2" id="KW-1185">Reference proteome</keyword>
<name>A0A6S7L0R4_PARCT</name>
<feature type="non-terminal residue" evidence="1">
    <location>
        <position position="579"/>
    </location>
</feature>
<dbReference type="PROSITE" id="PS50878">
    <property type="entry name" value="RT_POL"/>
    <property type="match status" value="1"/>
</dbReference>
<comment type="caution">
    <text evidence="1">The sequence shown here is derived from an EMBL/GenBank/DDBJ whole genome shotgun (WGS) entry which is preliminary data.</text>
</comment>
<dbReference type="EMBL" id="CACRXK020019160">
    <property type="protein sequence ID" value="CAB4033333.1"/>
    <property type="molecule type" value="Genomic_DNA"/>
</dbReference>
<accession>A0A6S7L0R4</accession>